<dbReference type="Proteomes" id="UP000467636">
    <property type="component" value="Chromosome"/>
</dbReference>
<evidence type="ECO:0000313" key="2">
    <source>
        <dbReference type="EMBL" id="BBX20996.1"/>
    </source>
</evidence>
<name>A0AAD1MFS5_9MYCO</name>
<gene>
    <name evidence="2" type="ORF">MTER_04070</name>
</gene>
<dbReference type="RefSeq" id="WP_085261534.1">
    <property type="nucleotide sequence ID" value="NZ_AP022564.1"/>
</dbReference>
<organism evidence="2 3">
    <name type="scientific">Mycolicibacter terrae</name>
    <dbReference type="NCBI Taxonomy" id="1788"/>
    <lineage>
        <taxon>Bacteria</taxon>
        <taxon>Bacillati</taxon>
        <taxon>Actinomycetota</taxon>
        <taxon>Actinomycetes</taxon>
        <taxon>Mycobacteriales</taxon>
        <taxon>Mycobacteriaceae</taxon>
        <taxon>Mycolicibacter</taxon>
    </lineage>
</organism>
<feature type="domain" description="SnoaL-like" evidence="1">
    <location>
        <begin position="8"/>
        <end position="143"/>
    </location>
</feature>
<dbReference type="InterPro" id="IPR032710">
    <property type="entry name" value="NTF2-like_dom_sf"/>
</dbReference>
<keyword evidence="3" id="KW-1185">Reference proteome</keyword>
<sequence>MTALVLSAADQLELSGLVHRYAGYVDARRFDEVAELFTADAELILPKPPEHLEPCVRHNGHAGVLAALSALSTVTRTQHGIVGEFYTGAHIGEASREVASGAITGVAHHWVDSGGQITDHIWYLRYSDVYRRGGQGWRIAVRTLSIDAIETRPARQVRS</sequence>
<reference evidence="2 3" key="1">
    <citation type="journal article" date="2019" name="Emerg. Microbes Infect.">
        <title>Comprehensive subspecies identification of 175 nontuberculous mycobacteria species based on 7547 genomic profiles.</title>
        <authorList>
            <person name="Matsumoto Y."/>
            <person name="Kinjo T."/>
            <person name="Motooka D."/>
            <person name="Nabeya D."/>
            <person name="Jung N."/>
            <person name="Uechi K."/>
            <person name="Horii T."/>
            <person name="Iida T."/>
            <person name="Fujita J."/>
            <person name="Nakamura S."/>
        </authorList>
    </citation>
    <scope>NUCLEOTIDE SEQUENCE [LARGE SCALE GENOMIC DNA]</scope>
    <source>
        <strain evidence="2 3">JCM 12143</strain>
    </source>
</reference>
<evidence type="ECO:0000259" key="1">
    <source>
        <dbReference type="Pfam" id="PF13577"/>
    </source>
</evidence>
<proteinExistence type="predicted"/>
<dbReference type="InterPro" id="IPR037401">
    <property type="entry name" value="SnoaL-like"/>
</dbReference>
<dbReference type="Gene3D" id="3.10.450.50">
    <property type="match status" value="1"/>
</dbReference>
<dbReference type="CDD" id="cd00531">
    <property type="entry name" value="NTF2_like"/>
    <property type="match status" value="1"/>
</dbReference>
<evidence type="ECO:0000313" key="3">
    <source>
        <dbReference type="Proteomes" id="UP000467636"/>
    </source>
</evidence>
<accession>A0AAD1MFS5</accession>
<protein>
    <recommendedName>
        <fullName evidence="1">SnoaL-like domain-containing protein</fullName>
    </recommendedName>
</protein>
<dbReference type="SUPFAM" id="SSF54427">
    <property type="entry name" value="NTF2-like"/>
    <property type="match status" value="1"/>
</dbReference>
<dbReference type="EMBL" id="AP022564">
    <property type="protein sequence ID" value="BBX20996.1"/>
    <property type="molecule type" value="Genomic_DNA"/>
</dbReference>
<dbReference type="AlphaFoldDB" id="A0AAD1MFS5"/>
<dbReference type="Pfam" id="PF13577">
    <property type="entry name" value="SnoaL_4"/>
    <property type="match status" value="1"/>
</dbReference>